<evidence type="ECO:0000256" key="18">
    <source>
        <dbReference type="ARBA" id="ARBA00032892"/>
    </source>
</evidence>
<organism evidence="19 20">
    <name type="scientific">Pseudomonas kitaguniensis</name>
    <dbReference type="NCBI Taxonomy" id="2607908"/>
    <lineage>
        <taxon>Bacteria</taxon>
        <taxon>Pseudomonadati</taxon>
        <taxon>Pseudomonadota</taxon>
        <taxon>Gammaproteobacteria</taxon>
        <taxon>Pseudomonadales</taxon>
        <taxon>Pseudomonadaceae</taxon>
        <taxon>Pseudomonas</taxon>
    </lineage>
</organism>
<comment type="similarity">
    <text evidence="5">Belongs to the Cdh family.</text>
</comment>
<dbReference type="GO" id="GO:0008715">
    <property type="term" value="F:CDP-diacylglycerol diphosphatase activity"/>
    <property type="evidence" value="ECO:0007669"/>
    <property type="project" value="UniProtKB-EC"/>
</dbReference>
<comment type="catalytic activity">
    <reaction evidence="1">
        <text>a CDP-1,2-diacyl-sn-glycerol + H2O = a 1,2-diacyl-sn-glycero-3-phosphate + CMP + 2 H(+)</text>
        <dbReference type="Rhea" id="RHEA:15221"/>
        <dbReference type="ChEBI" id="CHEBI:15377"/>
        <dbReference type="ChEBI" id="CHEBI:15378"/>
        <dbReference type="ChEBI" id="CHEBI:58332"/>
        <dbReference type="ChEBI" id="CHEBI:58608"/>
        <dbReference type="ChEBI" id="CHEBI:60377"/>
        <dbReference type="EC" id="3.6.1.26"/>
    </reaction>
</comment>
<keyword evidence="9" id="KW-0444">Lipid biosynthesis</keyword>
<protein>
    <recommendedName>
        <fullName evidence="7">CDP-diacylglycerol pyrophosphatase</fullName>
        <ecNumber evidence="6">3.6.1.26</ecNumber>
    </recommendedName>
    <alternativeName>
        <fullName evidence="17">CDP-diacylglycerol phosphatidylhydrolase</fullName>
    </alternativeName>
    <alternativeName>
        <fullName evidence="18">CDP-diglyceride hydrolase</fullName>
    </alternativeName>
</protein>
<comment type="pathway">
    <text evidence="4">Lipid metabolism.</text>
</comment>
<dbReference type="GO" id="GO:0005886">
    <property type="term" value="C:plasma membrane"/>
    <property type="evidence" value="ECO:0007669"/>
    <property type="project" value="UniProtKB-SubCell"/>
</dbReference>
<evidence type="ECO:0000256" key="16">
    <source>
        <dbReference type="ARBA" id="ARBA00023264"/>
    </source>
</evidence>
<proteinExistence type="inferred from homology"/>
<comment type="subcellular location">
    <subcellularLocation>
        <location evidence="2">Cell membrane</location>
        <topology evidence="2">Single-pass membrane protein</topology>
    </subcellularLocation>
</comment>
<sequence>MKRSTVFKIAGVLLLAAVLVGFWTWRGNPDALWHIVSRQCVPNQQQQQKPDPCLAVDLDRGYVLLKDRQGPLHVLLIAADKITGIEDPALGRGLLPHYVAQAWRHRDVLSSGLARPVPDQYVAVAINSRYGRSQNQLHVHIACLRAEVFAAINQPRNGLDEQWRVLPVQLMGHTYSGRTLSAAQAEGVDPLALLRDYVESRGDAMSQYGLLMASRVDGSVVLLTTQVSLTELNLGSPAELQDYHCGLWLR</sequence>
<evidence type="ECO:0000256" key="5">
    <source>
        <dbReference type="ARBA" id="ARBA00006435"/>
    </source>
</evidence>
<dbReference type="AlphaFoldDB" id="A0A5N7JXX7"/>
<dbReference type="EMBL" id="VUBA01000137">
    <property type="protein sequence ID" value="MPQ86255.1"/>
    <property type="molecule type" value="Genomic_DNA"/>
</dbReference>
<evidence type="ECO:0000256" key="6">
    <source>
        <dbReference type="ARBA" id="ARBA00012375"/>
    </source>
</evidence>
<dbReference type="Gene3D" id="3.30.428.30">
    <property type="entry name" value="HIT family - CDH-like"/>
    <property type="match status" value="1"/>
</dbReference>
<dbReference type="PIRSF" id="PIRSF001273">
    <property type="entry name" value="CDH"/>
    <property type="match status" value="1"/>
</dbReference>
<accession>A0A5N7JXX7</accession>
<keyword evidence="14" id="KW-0472">Membrane</keyword>
<keyword evidence="12" id="KW-1133">Transmembrane helix</keyword>
<evidence type="ECO:0000256" key="11">
    <source>
        <dbReference type="ARBA" id="ARBA00022801"/>
    </source>
</evidence>
<evidence type="ECO:0000256" key="8">
    <source>
        <dbReference type="ARBA" id="ARBA00022475"/>
    </source>
</evidence>
<dbReference type="NCBIfam" id="NF003986">
    <property type="entry name" value="PRK05471.1-5"/>
    <property type="match status" value="1"/>
</dbReference>
<keyword evidence="13" id="KW-0443">Lipid metabolism</keyword>
<evidence type="ECO:0000313" key="19">
    <source>
        <dbReference type="EMBL" id="MPQ86255.1"/>
    </source>
</evidence>
<comment type="pathway">
    <text evidence="3">Phospholipid metabolism; CDP-diacylglycerol degradation; phosphatidate from CDP-diacylglycerol: step 1/1.</text>
</comment>
<evidence type="ECO:0000256" key="14">
    <source>
        <dbReference type="ARBA" id="ARBA00023136"/>
    </source>
</evidence>
<evidence type="ECO:0000256" key="17">
    <source>
        <dbReference type="ARBA" id="ARBA00032888"/>
    </source>
</evidence>
<name>A0A5N7JXX7_9PSED</name>
<gene>
    <name evidence="19" type="ORF">F0170_21070</name>
</gene>
<evidence type="ECO:0000256" key="2">
    <source>
        <dbReference type="ARBA" id="ARBA00004162"/>
    </source>
</evidence>
<dbReference type="RefSeq" id="WP_152750827.1">
    <property type="nucleotide sequence ID" value="NZ_VUBA01000137.1"/>
</dbReference>
<evidence type="ECO:0000256" key="7">
    <source>
        <dbReference type="ARBA" id="ARBA00019608"/>
    </source>
</evidence>
<dbReference type="EC" id="3.6.1.26" evidence="6"/>
<reference evidence="19 20" key="1">
    <citation type="submission" date="2019-09" db="EMBL/GenBank/DDBJ databases">
        <title>The draft genomes of Allium pathogen Pseudomonas sp.</title>
        <authorList>
            <person name="Fujikawa T."/>
            <person name="Sawada H."/>
        </authorList>
    </citation>
    <scope>NUCLEOTIDE SEQUENCE [LARGE SCALE GENOMIC DNA]</scope>
    <source>
        <strain evidence="19 20">MAFF 730085</strain>
    </source>
</reference>
<dbReference type="Pfam" id="PF02611">
    <property type="entry name" value="CDH"/>
    <property type="match status" value="1"/>
</dbReference>
<evidence type="ECO:0000256" key="12">
    <source>
        <dbReference type="ARBA" id="ARBA00022989"/>
    </source>
</evidence>
<keyword evidence="11 19" id="KW-0378">Hydrolase</keyword>
<keyword evidence="10" id="KW-0812">Transmembrane</keyword>
<dbReference type="GO" id="GO:0046342">
    <property type="term" value="P:CDP-diacylglycerol catabolic process"/>
    <property type="evidence" value="ECO:0007669"/>
    <property type="project" value="UniProtKB-UniPathway"/>
</dbReference>
<comment type="caution">
    <text evidence="19">The sequence shown here is derived from an EMBL/GenBank/DDBJ whole genome shotgun (WGS) entry which is preliminary data.</text>
</comment>
<evidence type="ECO:0000256" key="3">
    <source>
        <dbReference type="ARBA" id="ARBA00004927"/>
    </source>
</evidence>
<evidence type="ECO:0000256" key="9">
    <source>
        <dbReference type="ARBA" id="ARBA00022516"/>
    </source>
</evidence>
<evidence type="ECO:0000256" key="13">
    <source>
        <dbReference type="ARBA" id="ARBA00023098"/>
    </source>
</evidence>
<dbReference type="SUPFAM" id="SSF54197">
    <property type="entry name" value="HIT-like"/>
    <property type="match status" value="1"/>
</dbReference>
<keyword evidence="15" id="KW-0594">Phospholipid biosynthesis</keyword>
<evidence type="ECO:0000256" key="4">
    <source>
        <dbReference type="ARBA" id="ARBA00005189"/>
    </source>
</evidence>
<keyword evidence="16" id="KW-1208">Phospholipid metabolism</keyword>
<keyword evidence="8" id="KW-1003">Cell membrane</keyword>
<evidence type="ECO:0000313" key="20">
    <source>
        <dbReference type="Proteomes" id="UP000325438"/>
    </source>
</evidence>
<dbReference type="UniPathway" id="UPA00609">
    <property type="reaction ID" value="UER00664"/>
</dbReference>
<evidence type="ECO:0000256" key="15">
    <source>
        <dbReference type="ARBA" id="ARBA00023209"/>
    </source>
</evidence>
<dbReference type="InterPro" id="IPR003763">
    <property type="entry name" value="CDP-diacylglyc_Pase"/>
</dbReference>
<dbReference type="Proteomes" id="UP000325438">
    <property type="component" value="Unassembled WGS sequence"/>
</dbReference>
<evidence type="ECO:0000256" key="10">
    <source>
        <dbReference type="ARBA" id="ARBA00022692"/>
    </source>
</evidence>
<evidence type="ECO:0000256" key="1">
    <source>
        <dbReference type="ARBA" id="ARBA00001007"/>
    </source>
</evidence>
<dbReference type="GO" id="GO:0008654">
    <property type="term" value="P:phospholipid biosynthetic process"/>
    <property type="evidence" value="ECO:0007669"/>
    <property type="project" value="UniProtKB-KW"/>
</dbReference>
<dbReference type="InterPro" id="IPR036265">
    <property type="entry name" value="HIT-like_sf"/>
</dbReference>